<reference evidence="1" key="1">
    <citation type="submission" date="2018-05" db="EMBL/GenBank/DDBJ databases">
        <authorList>
            <person name="Lanie J.A."/>
            <person name="Ng W.-L."/>
            <person name="Kazmierczak K.M."/>
            <person name="Andrzejewski T.M."/>
            <person name="Davidsen T.M."/>
            <person name="Wayne K.J."/>
            <person name="Tettelin H."/>
            <person name="Glass J.I."/>
            <person name="Rusch D."/>
            <person name="Podicherti R."/>
            <person name="Tsui H.-C.T."/>
            <person name="Winkler M.E."/>
        </authorList>
    </citation>
    <scope>NUCLEOTIDE SEQUENCE</scope>
</reference>
<protein>
    <submittedName>
        <fullName evidence="1">Uncharacterized protein</fullName>
    </submittedName>
</protein>
<organism evidence="1">
    <name type="scientific">marine metagenome</name>
    <dbReference type="NCBI Taxonomy" id="408172"/>
    <lineage>
        <taxon>unclassified sequences</taxon>
        <taxon>metagenomes</taxon>
        <taxon>ecological metagenomes</taxon>
    </lineage>
</organism>
<evidence type="ECO:0000313" key="1">
    <source>
        <dbReference type="EMBL" id="SVE01525.1"/>
    </source>
</evidence>
<proteinExistence type="predicted"/>
<sequence>MPKIYDALGINYNKGTKKINSVAPGCTIEYEADSEPVQSKPRKRKKRIRSLFEGIPEKFKPTDAELLAWERTKSEVYRRDDQETAPGITVKITSMADKDLSGWPSGKEHLTGDVPEGFCIAPAYNKGAYQVIPKGDTDA</sequence>
<dbReference type="EMBL" id="UINC01188347">
    <property type="protein sequence ID" value="SVE01525.1"/>
    <property type="molecule type" value="Genomic_DNA"/>
</dbReference>
<name>A0A383A2U9_9ZZZZ</name>
<dbReference type="AlphaFoldDB" id="A0A383A2U9"/>
<gene>
    <name evidence="1" type="ORF">METZ01_LOCUS454379</name>
</gene>
<accession>A0A383A2U9</accession>